<accession>A0A1E1K344</accession>
<proteinExistence type="predicted"/>
<dbReference type="Pfam" id="PF00096">
    <property type="entry name" value="zf-C2H2"/>
    <property type="match status" value="1"/>
</dbReference>
<sequence>MNVPADRHGELGRVSLLLKDMVDAQASISPIRAQSRSVHRYPVPDPCQYTALPLTPPSSPSQPDLIDESDLKTECAPIPDHVSLLTIEDKELPFSRLVSLTTPSLDLELRTLSVTFDFLHVLSGCLSITQMEDDTVLSRDNHIIEVENIPTTEELKIDCSFDSSEITFRLRISYRPNSFGDSFGSVGLPSGYVIEGVLDCGPLFNFLVVSARAPMAVHGKVNDSSPSQRKAIAGGTVTGAYDKHCGAISWAGAAPPAMPAPPPSNSQAYCSRCKREFSSQQSLQQHYDASASHDKCEVCGFDGSTWEKLSEHHPRTKHRVVCQGCDDGEGIIWVPGSQEYLDHLKERNVCKTCQIHFESTSNLENHQMVHLERSIECYGCYRTFKTYPAMIIHLESGACDSAIDMIDLNESAAKCYQWKAYLVEDYRETLLSCRDPSFEYTETVHPFKCPECVTVLTRLSVRRAIKI</sequence>
<dbReference type="InterPro" id="IPR036236">
    <property type="entry name" value="Znf_C2H2_sf"/>
</dbReference>
<gene>
    <name evidence="7" type="ORF">RAG0_03088</name>
</gene>
<keyword evidence="3 5" id="KW-0863">Zinc-finger</keyword>
<name>A0A1E1K344_9HELO</name>
<feature type="domain" description="C2H2-type" evidence="6">
    <location>
        <begin position="348"/>
        <end position="375"/>
    </location>
</feature>
<dbReference type="GO" id="GO:0008270">
    <property type="term" value="F:zinc ion binding"/>
    <property type="evidence" value="ECO:0007669"/>
    <property type="project" value="UniProtKB-KW"/>
</dbReference>
<dbReference type="SMART" id="SM00355">
    <property type="entry name" value="ZnF_C2H2"/>
    <property type="match status" value="3"/>
</dbReference>
<dbReference type="PROSITE" id="PS00028">
    <property type="entry name" value="ZINC_FINGER_C2H2_1"/>
    <property type="match status" value="1"/>
</dbReference>
<dbReference type="PANTHER" id="PTHR24379:SF121">
    <property type="entry name" value="C2H2-TYPE DOMAIN-CONTAINING PROTEIN"/>
    <property type="match status" value="1"/>
</dbReference>
<evidence type="ECO:0000256" key="3">
    <source>
        <dbReference type="ARBA" id="ARBA00022771"/>
    </source>
</evidence>
<dbReference type="InterPro" id="IPR013087">
    <property type="entry name" value="Znf_C2H2_type"/>
</dbReference>
<keyword evidence="4" id="KW-0862">Zinc</keyword>
<evidence type="ECO:0000256" key="1">
    <source>
        <dbReference type="ARBA" id="ARBA00022723"/>
    </source>
</evidence>
<dbReference type="AlphaFoldDB" id="A0A1E1K344"/>
<evidence type="ECO:0000259" key="6">
    <source>
        <dbReference type="PROSITE" id="PS50157"/>
    </source>
</evidence>
<evidence type="ECO:0000256" key="5">
    <source>
        <dbReference type="PROSITE-ProRule" id="PRU00042"/>
    </source>
</evidence>
<keyword evidence="8" id="KW-1185">Reference proteome</keyword>
<dbReference type="SUPFAM" id="SSF57667">
    <property type="entry name" value="beta-beta-alpha zinc fingers"/>
    <property type="match status" value="1"/>
</dbReference>
<reference evidence="8" key="1">
    <citation type="submission" date="2016-03" db="EMBL/GenBank/DDBJ databases">
        <authorList>
            <person name="Guldener U."/>
        </authorList>
    </citation>
    <scope>NUCLEOTIDE SEQUENCE [LARGE SCALE GENOMIC DNA]</scope>
    <source>
        <strain evidence="8">04CH-RAC-A.6.1</strain>
    </source>
</reference>
<dbReference type="EMBL" id="FJUX01000012">
    <property type="protein sequence ID" value="CZS92489.1"/>
    <property type="molecule type" value="Genomic_DNA"/>
</dbReference>
<evidence type="ECO:0000313" key="8">
    <source>
        <dbReference type="Proteomes" id="UP000178912"/>
    </source>
</evidence>
<organism evidence="7 8">
    <name type="scientific">Rhynchosporium agropyri</name>
    <dbReference type="NCBI Taxonomy" id="914238"/>
    <lineage>
        <taxon>Eukaryota</taxon>
        <taxon>Fungi</taxon>
        <taxon>Dikarya</taxon>
        <taxon>Ascomycota</taxon>
        <taxon>Pezizomycotina</taxon>
        <taxon>Leotiomycetes</taxon>
        <taxon>Helotiales</taxon>
        <taxon>Ploettnerulaceae</taxon>
        <taxon>Rhynchosporium</taxon>
    </lineage>
</organism>
<evidence type="ECO:0000256" key="2">
    <source>
        <dbReference type="ARBA" id="ARBA00022737"/>
    </source>
</evidence>
<protein>
    <recommendedName>
        <fullName evidence="6">C2H2-type domain-containing protein</fullName>
    </recommendedName>
</protein>
<keyword evidence="1" id="KW-0479">Metal-binding</keyword>
<dbReference type="Gene3D" id="3.30.160.60">
    <property type="entry name" value="Classic Zinc Finger"/>
    <property type="match status" value="1"/>
</dbReference>
<evidence type="ECO:0000313" key="7">
    <source>
        <dbReference type="EMBL" id="CZS92489.1"/>
    </source>
</evidence>
<dbReference type="PANTHER" id="PTHR24379">
    <property type="entry name" value="KRAB AND ZINC FINGER DOMAIN-CONTAINING"/>
    <property type="match status" value="1"/>
</dbReference>
<dbReference type="Proteomes" id="UP000178912">
    <property type="component" value="Unassembled WGS sequence"/>
</dbReference>
<keyword evidence="2" id="KW-0677">Repeat</keyword>
<evidence type="ECO:0000256" key="4">
    <source>
        <dbReference type="ARBA" id="ARBA00022833"/>
    </source>
</evidence>
<dbReference type="OrthoDB" id="4851849at2759"/>
<dbReference type="PROSITE" id="PS50157">
    <property type="entry name" value="ZINC_FINGER_C2H2_2"/>
    <property type="match status" value="1"/>
</dbReference>